<dbReference type="KEGG" id="dao:Desac_0539"/>
<dbReference type="STRING" id="880072.Desac_0539"/>
<sequence>MRIQRRLERLEKLLSGNQITVEGEEAIAEAFRIFGKRVDGAEVSAEELDFERQVYGTPVLVTHMTHLLLEARLRLD</sequence>
<keyword evidence="1" id="KW-0808">Transferase</keyword>
<accession>F2NG12</accession>
<dbReference type="GO" id="GO:0016301">
    <property type="term" value="F:kinase activity"/>
    <property type="evidence" value="ECO:0007669"/>
    <property type="project" value="UniProtKB-KW"/>
</dbReference>
<keyword evidence="1" id="KW-0418">Kinase</keyword>
<dbReference type="HOGENOM" id="CLU_2648553_0_0_7"/>
<proteinExistence type="predicted"/>
<reference evidence="2" key="2">
    <citation type="submission" date="2011-03" db="EMBL/GenBank/DDBJ databases">
        <title>The complete genome of Desulfobacca acetoxidans DSM 11109.</title>
        <authorList>
            <consortium name="US DOE Joint Genome Institute (JGI-PGF)"/>
            <person name="Lucas S."/>
            <person name="Copeland A."/>
            <person name="Lapidus A."/>
            <person name="Bruce D."/>
            <person name="Goodwin L."/>
            <person name="Pitluck S."/>
            <person name="Peters L."/>
            <person name="Kyrpides N."/>
            <person name="Mavromatis K."/>
            <person name="Ivanova N."/>
            <person name="Ovchinnikova G."/>
            <person name="Teshima H."/>
            <person name="Detter J.C."/>
            <person name="Han C."/>
            <person name="Land M."/>
            <person name="Hauser L."/>
            <person name="Markowitz V."/>
            <person name="Cheng J.-F."/>
            <person name="Hugenholtz P."/>
            <person name="Woyke T."/>
            <person name="Wu D."/>
            <person name="Spring S."/>
            <person name="Schueler E."/>
            <person name="Brambilla E."/>
            <person name="Klenk H.-P."/>
            <person name="Eisen J.A."/>
        </authorList>
    </citation>
    <scope>NUCLEOTIDE SEQUENCE [LARGE SCALE GENOMIC DNA]</scope>
    <source>
        <strain evidence="2">ATCC 700848 / DSM 11109 / ASRB2</strain>
    </source>
</reference>
<keyword evidence="2" id="KW-1185">Reference proteome</keyword>
<dbReference type="AlphaFoldDB" id="F2NG12"/>
<evidence type="ECO:0000313" key="1">
    <source>
        <dbReference type="EMBL" id="AEB08425.1"/>
    </source>
</evidence>
<protein>
    <submittedName>
        <fullName evidence="1">A kinase (PRKA) anchor protein (Yotiao) 9</fullName>
    </submittedName>
</protein>
<organism evidence="1 2">
    <name type="scientific">Desulfobacca acetoxidans (strain ATCC 700848 / DSM 11109 / ASRB2)</name>
    <dbReference type="NCBI Taxonomy" id="880072"/>
    <lineage>
        <taxon>Bacteria</taxon>
        <taxon>Pseudomonadati</taxon>
        <taxon>Thermodesulfobacteriota</taxon>
        <taxon>Desulfobaccia</taxon>
        <taxon>Desulfobaccales</taxon>
        <taxon>Desulfobaccaceae</taxon>
        <taxon>Desulfobacca</taxon>
    </lineage>
</organism>
<dbReference type="EMBL" id="CP002629">
    <property type="protein sequence ID" value="AEB08425.1"/>
    <property type="molecule type" value="Genomic_DNA"/>
</dbReference>
<reference evidence="1 2" key="1">
    <citation type="journal article" date="2011" name="Stand. Genomic Sci.">
        <title>Complete genome sequence of the acetate-degrading sulfate reducer Desulfobacca acetoxidans type strain (ASRB2).</title>
        <authorList>
            <person name="Goker M."/>
            <person name="Teshima H."/>
            <person name="Lapidus A."/>
            <person name="Nolan M."/>
            <person name="Lucas S."/>
            <person name="Hammon N."/>
            <person name="Deshpande S."/>
            <person name="Cheng J.F."/>
            <person name="Tapia R."/>
            <person name="Han C."/>
            <person name="Goodwin L."/>
            <person name="Pitluck S."/>
            <person name="Huntemann M."/>
            <person name="Liolios K."/>
            <person name="Ivanova N."/>
            <person name="Pagani I."/>
            <person name="Mavromatis K."/>
            <person name="Ovchinikova G."/>
            <person name="Pati A."/>
            <person name="Chen A."/>
            <person name="Palaniappan K."/>
            <person name="Land M."/>
            <person name="Hauser L."/>
            <person name="Brambilla E.M."/>
            <person name="Rohde M."/>
            <person name="Spring S."/>
            <person name="Detter J.C."/>
            <person name="Woyke T."/>
            <person name="Bristow J."/>
            <person name="Eisen J.A."/>
            <person name="Markowitz V."/>
            <person name="Hugenholtz P."/>
            <person name="Kyrpides N.C."/>
            <person name="Klenk H.P."/>
        </authorList>
    </citation>
    <scope>NUCLEOTIDE SEQUENCE [LARGE SCALE GENOMIC DNA]</scope>
    <source>
        <strain evidence="2">ATCC 700848 / DSM 11109 / ASRB2</strain>
    </source>
</reference>
<gene>
    <name evidence="1" type="ordered locus">Desac_0539</name>
</gene>
<dbReference type="RefSeq" id="WP_013705538.1">
    <property type="nucleotide sequence ID" value="NC_015388.1"/>
</dbReference>
<evidence type="ECO:0000313" key="2">
    <source>
        <dbReference type="Proteomes" id="UP000000483"/>
    </source>
</evidence>
<dbReference type="Proteomes" id="UP000000483">
    <property type="component" value="Chromosome"/>
</dbReference>
<name>F2NG12_DESAR</name>